<evidence type="ECO:0000313" key="5">
    <source>
        <dbReference type="Proteomes" id="UP001212217"/>
    </source>
</evidence>
<dbReference type="GO" id="GO:0003887">
    <property type="term" value="F:DNA-directed DNA polymerase activity"/>
    <property type="evidence" value="ECO:0007669"/>
    <property type="project" value="InterPro"/>
</dbReference>
<feature type="region of interest" description="Disordered" evidence="2">
    <location>
        <begin position="246"/>
        <end position="271"/>
    </location>
</feature>
<dbReference type="EMBL" id="JAQMFS010000013">
    <property type="protein sequence ID" value="MDB6185334.1"/>
    <property type="molecule type" value="Genomic_DNA"/>
</dbReference>
<dbReference type="GO" id="GO:0006270">
    <property type="term" value="P:DNA replication initiation"/>
    <property type="evidence" value="ECO:0007669"/>
    <property type="project" value="InterPro"/>
</dbReference>
<dbReference type="RefSeq" id="WP_161380199.1">
    <property type="nucleotide sequence ID" value="NZ_JAQMFS010000013.1"/>
</dbReference>
<dbReference type="InterPro" id="IPR036388">
    <property type="entry name" value="WH-like_DNA-bd_sf"/>
</dbReference>
<dbReference type="SUPFAM" id="SSF46785">
    <property type="entry name" value="Winged helix' DNA-binding domain"/>
    <property type="match status" value="2"/>
</dbReference>
<evidence type="ECO:0000256" key="2">
    <source>
        <dbReference type="SAM" id="MobiDB-lite"/>
    </source>
</evidence>
<protein>
    <submittedName>
        <fullName evidence="4">RepB family plasmid replication initiator protein</fullName>
    </submittedName>
</protein>
<dbReference type="Pfam" id="PF01051">
    <property type="entry name" value="Rep3_N"/>
    <property type="match status" value="1"/>
</dbReference>
<comment type="caution">
    <text evidence="4">The sequence shown here is derived from an EMBL/GenBank/DDBJ whole genome shotgun (WGS) entry which is preliminary data.</text>
</comment>
<evidence type="ECO:0000256" key="1">
    <source>
        <dbReference type="ARBA" id="ARBA00038283"/>
    </source>
</evidence>
<name>A0AAW6B5C0_9BACL</name>
<proteinExistence type="inferred from homology"/>
<feature type="compositionally biased region" description="Basic and acidic residues" evidence="2">
    <location>
        <begin position="246"/>
        <end position="257"/>
    </location>
</feature>
<dbReference type="InterPro" id="IPR036390">
    <property type="entry name" value="WH_DNA-bd_sf"/>
</dbReference>
<dbReference type="Gene3D" id="1.10.10.10">
    <property type="entry name" value="Winged helix-like DNA-binding domain superfamily/Winged helix DNA-binding domain"/>
    <property type="match status" value="2"/>
</dbReference>
<evidence type="ECO:0000313" key="4">
    <source>
        <dbReference type="EMBL" id="MDB6185334.1"/>
    </source>
</evidence>
<sequence>MSGETVIYKNEMNLVPLRRFTATEINLFFAMCNKLKEQDTNTLHLSFDELKELSNYSPETRNINRFVDDLQRVYDKMLDIRYTIRTETKIKKFVLFYKYEIDISEKYLEIATSPDLKYILNSITNNFTKFELKEMTHLKSTYSKNMFRLLKQYKHTGYMKIKIEDFRERLDIPKSYRMSNINQFVLTPIIKELSQIFNNLHINKIKAKKGRKIEWLEFTFDAEKRIHSKRQPKMANVSQPKQYISREKTPKWLHERNQSNTTREMTEEEKALLKEQQQAFRQQLELDWED</sequence>
<accession>A0AAW6B5C0</accession>
<feature type="domain" description="Initiator Rep protein WH1" evidence="3">
    <location>
        <begin position="6"/>
        <end position="151"/>
    </location>
</feature>
<dbReference type="InterPro" id="IPR000525">
    <property type="entry name" value="Initiator_Rep_WH1"/>
</dbReference>
<comment type="similarity">
    <text evidence="1">Belongs to the initiator RepB protein family.</text>
</comment>
<gene>
    <name evidence="4" type="ORF">PNO30_00860</name>
</gene>
<evidence type="ECO:0000259" key="3">
    <source>
        <dbReference type="Pfam" id="PF01051"/>
    </source>
</evidence>
<dbReference type="AlphaFoldDB" id="A0AAW6B5C0"/>
<organism evidence="4 5">
    <name type="scientific">Gemella haemolysans</name>
    <dbReference type="NCBI Taxonomy" id="1379"/>
    <lineage>
        <taxon>Bacteria</taxon>
        <taxon>Bacillati</taxon>
        <taxon>Bacillota</taxon>
        <taxon>Bacilli</taxon>
        <taxon>Bacillales</taxon>
        <taxon>Gemellaceae</taxon>
        <taxon>Gemella</taxon>
    </lineage>
</organism>
<reference evidence="4" key="1">
    <citation type="submission" date="2023-08" db="EMBL/GenBank/DDBJ databases">
        <title>Dental plaque isolates bound by oral lectin ZG16B.</title>
        <authorList>
            <person name="Ghosh S."/>
        </authorList>
    </citation>
    <scope>NUCLEOTIDE SEQUENCE</scope>
    <source>
        <strain evidence="4">DP3_5B</strain>
    </source>
</reference>
<dbReference type="Pfam" id="PF21205">
    <property type="entry name" value="Rep3_C"/>
    <property type="match status" value="1"/>
</dbReference>
<dbReference type="Proteomes" id="UP001212217">
    <property type="component" value="Unassembled WGS sequence"/>
</dbReference>